<dbReference type="Proteomes" id="UP000095210">
    <property type="component" value="Chromosome"/>
</dbReference>
<feature type="compositionally biased region" description="Acidic residues" evidence="1">
    <location>
        <begin position="80"/>
        <end position="89"/>
    </location>
</feature>
<keyword evidence="3" id="KW-1185">Reference proteome</keyword>
<sequence length="234" mass="23464">MNGPVLVEQDTLPAAGLILDRHLALSDDGPPPTGMMLIALCGVPVVIGPPPAEVLPGVPAAFTADCLGCQDVLGEILAEEQSDAAEADERDTSGRARSDTAVPGCGCPDQPVRAEARPPCGDTDCVGPEGARSEDDVVDVESTEALWAPLRLDQGGSVHLCRVPPTATTFVASCGATLPRAMVEVVDPGDGVPCTCCLLTSVGSSALLTCGEGRSDDVGSSSPGAPPAAMGPAA</sequence>
<organism evidence="2 3">
    <name type="scientific">Actinoalloteichus hymeniacidonis</name>
    <dbReference type="NCBI Taxonomy" id="340345"/>
    <lineage>
        <taxon>Bacteria</taxon>
        <taxon>Bacillati</taxon>
        <taxon>Actinomycetota</taxon>
        <taxon>Actinomycetes</taxon>
        <taxon>Pseudonocardiales</taxon>
        <taxon>Pseudonocardiaceae</taxon>
        <taxon>Actinoalloteichus</taxon>
    </lineage>
</organism>
<feature type="compositionally biased region" description="Low complexity" evidence="1">
    <location>
        <begin position="219"/>
        <end position="234"/>
    </location>
</feature>
<feature type="region of interest" description="Disordered" evidence="1">
    <location>
        <begin position="118"/>
        <end position="137"/>
    </location>
</feature>
<evidence type="ECO:0000313" key="2">
    <source>
        <dbReference type="EMBL" id="AOS65878.1"/>
    </source>
</evidence>
<accession>A0AAC9MZW8</accession>
<dbReference type="AlphaFoldDB" id="A0AAC9MZW8"/>
<feature type="region of interest" description="Disordered" evidence="1">
    <location>
        <begin position="212"/>
        <end position="234"/>
    </location>
</feature>
<dbReference type="RefSeq" id="WP_069852670.1">
    <property type="nucleotide sequence ID" value="NZ_CP014859.1"/>
</dbReference>
<evidence type="ECO:0000313" key="3">
    <source>
        <dbReference type="Proteomes" id="UP000095210"/>
    </source>
</evidence>
<protein>
    <submittedName>
        <fullName evidence="2">Uncharacterized protein</fullName>
    </submittedName>
</protein>
<gene>
    <name evidence="2" type="ORF">TL08_25510</name>
</gene>
<reference evidence="3" key="1">
    <citation type="submission" date="2016-03" db="EMBL/GenBank/DDBJ databases">
        <title>Complete genome sequence of the type strain Actinoalloteichus hymeniacidonis DSM 45092.</title>
        <authorList>
            <person name="Schaffert L."/>
            <person name="Albersmeier A."/>
            <person name="Winkler A."/>
            <person name="Kalinowski J."/>
            <person name="Zotchev S."/>
            <person name="Ruckert C."/>
        </authorList>
    </citation>
    <scope>NUCLEOTIDE SEQUENCE [LARGE SCALE GENOMIC DNA]</scope>
    <source>
        <strain evidence="3">HPA177(T) (DSM 45092(T))</strain>
    </source>
</reference>
<feature type="region of interest" description="Disordered" evidence="1">
    <location>
        <begin position="80"/>
        <end position="102"/>
    </location>
</feature>
<evidence type="ECO:0000256" key="1">
    <source>
        <dbReference type="SAM" id="MobiDB-lite"/>
    </source>
</evidence>
<dbReference type="EMBL" id="CP014859">
    <property type="protein sequence ID" value="AOS65878.1"/>
    <property type="molecule type" value="Genomic_DNA"/>
</dbReference>
<dbReference type="KEGG" id="ahm:TL08_25510"/>
<proteinExistence type="predicted"/>
<name>A0AAC9MZW8_9PSEU</name>